<dbReference type="AlphaFoldDB" id="A0A0N5BEQ9"/>
<dbReference type="Proteomes" id="UP000046392">
    <property type="component" value="Unplaced"/>
</dbReference>
<reference evidence="2" key="1">
    <citation type="submission" date="2017-02" db="UniProtKB">
        <authorList>
            <consortium name="WormBaseParasite"/>
        </authorList>
    </citation>
    <scope>IDENTIFICATION</scope>
</reference>
<protein>
    <submittedName>
        <fullName evidence="2">Retrotrans_gag domain-containing protein</fullName>
    </submittedName>
</protein>
<keyword evidence="1" id="KW-1185">Reference proteome</keyword>
<proteinExistence type="predicted"/>
<name>A0A0N5BEQ9_STREA</name>
<evidence type="ECO:0000313" key="2">
    <source>
        <dbReference type="WBParaSite" id="SPAL_0000448200.1"/>
    </source>
</evidence>
<sequence length="168" mass="20060">MPLSNRLSECYRKWRKASPRCQFGLLLEVERHSYNWELMEKFDASVMRNLKQREDESVMEFNTRFLQKLKELYPGYENNVYKIKDDGDNLYEGNFLKHELFNIYVTGPKPKISNRIPIVSGKEKCLEYAMKRSEFLDRQLNEREKTNRDRHPTVRSKVLGITSQGKIC</sequence>
<accession>A0A0N5BEQ9</accession>
<dbReference type="WBParaSite" id="SPAL_0000448200.1">
    <property type="protein sequence ID" value="SPAL_0000448200.1"/>
    <property type="gene ID" value="SPAL_0000448200"/>
</dbReference>
<organism evidence="1 2">
    <name type="scientific">Strongyloides papillosus</name>
    <name type="common">Intestinal threadworm</name>
    <dbReference type="NCBI Taxonomy" id="174720"/>
    <lineage>
        <taxon>Eukaryota</taxon>
        <taxon>Metazoa</taxon>
        <taxon>Ecdysozoa</taxon>
        <taxon>Nematoda</taxon>
        <taxon>Chromadorea</taxon>
        <taxon>Rhabditida</taxon>
        <taxon>Tylenchina</taxon>
        <taxon>Panagrolaimomorpha</taxon>
        <taxon>Strongyloidoidea</taxon>
        <taxon>Strongyloididae</taxon>
        <taxon>Strongyloides</taxon>
    </lineage>
</organism>
<evidence type="ECO:0000313" key="1">
    <source>
        <dbReference type="Proteomes" id="UP000046392"/>
    </source>
</evidence>